<dbReference type="InterPro" id="IPR007853">
    <property type="entry name" value="Znf_DNL-typ"/>
</dbReference>
<dbReference type="GO" id="GO:0006457">
    <property type="term" value="P:protein folding"/>
    <property type="evidence" value="ECO:0007669"/>
    <property type="project" value="TreeGrafter"/>
</dbReference>
<evidence type="ECO:0000256" key="4">
    <source>
        <dbReference type="PROSITE-ProRule" id="PRU00834"/>
    </source>
</evidence>
<keyword evidence="2 4" id="KW-0863">Zinc-finger</keyword>
<dbReference type="GO" id="GO:0008270">
    <property type="term" value="F:zinc ion binding"/>
    <property type="evidence" value="ECO:0007669"/>
    <property type="project" value="UniProtKB-KW"/>
</dbReference>
<dbReference type="PANTHER" id="PTHR20922">
    <property type="entry name" value="DNL-TYPE ZINC FINGER PROTEIN"/>
    <property type="match status" value="1"/>
</dbReference>
<keyword evidence="1" id="KW-0479">Metal-binding</keyword>
<dbReference type="GO" id="GO:0051087">
    <property type="term" value="F:protein-folding chaperone binding"/>
    <property type="evidence" value="ECO:0007669"/>
    <property type="project" value="TreeGrafter"/>
</dbReference>
<evidence type="ECO:0000256" key="3">
    <source>
        <dbReference type="ARBA" id="ARBA00022833"/>
    </source>
</evidence>
<dbReference type="GO" id="GO:0050821">
    <property type="term" value="P:protein stabilization"/>
    <property type="evidence" value="ECO:0007669"/>
    <property type="project" value="TreeGrafter"/>
</dbReference>
<evidence type="ECO:0000259" key="6">
    <source>
        <dbReference type="PROSITE" id="PS51501"/>
    </source>
</evidence>
<dbReference type="PANTHER" id="PTHR20922:SF13">
    <property type="entry name" value="DNL-TYPE ZINC FINGER PROTEIN"/>
    <property type="match status" value="1"/>
</dbReference>
<dbReference type="AlphaFoldDB" id="A0AAN7H1I0"/>
<dbReference type="Proteomes" id="UP001301958">
    <property type="component" value="Unassembled WGS sequence"/>
</dbReference>
<feature type="compositionally biased region" description="Low complexity" evidence="5">
    <location>
        <begin position="47"/>
        <end position="69"/>
    </location>
</feature>
<feature type="region of interest" description="Disordered" evidence="5">
    <location>
        <begin position="38"/>
        <end position="75"/>
    </location>
</feature>
<feature type="domain" description="DNL-type" evidence="6">
    <location>
        <begin position="71"/>
        <end position="166"/>
    </location>
</feature>
<comment type="caution">
    <text evidence="7">The sequence shown here is derived from an EMBL/GenBank/DDBJ whole genome shotgun (WGS) entry which is preliminary data.</text>
</comment>
<evidence type="ECO:0000256" key="5">
    <source>
        <dbReference type="SAM" id="MobiDB-lite"/>
    </source>
</evidence>
<dbReference type="EMBL" id="MU865311">
    <property type="protein sequence ID" value="KAK4229173.1"/>
    <property type="molecule type" value="Genomic_DNA"/>
</dbReference>
<sequence length="197" mass="22198">MATKRVTLLTNYLPKLTTLRPPPSSSFLTKRHAHARFAHSIPRPLKPQQQPSTTTTSSTNNPSTTPSNPRQQQPSYELTFTCIPCSTRSRHTISKQGYHHGSVLIACPSCKNRHVISDHLKIFGDKKITIENLLKEKGQLVKKGILLSEDLEFWDDGTETVRGEDEGEVMRYKREEDGTENHVDAVPGSSFRVYGEK</sequence>
<name>A0AAN7H1I0_9PEZI</name>
<dbReference type="GO" id="GO:0005739">
    <property type="term" value="C:mitochondrion"/>
    <property type="evidence" value="ECO:0007669"/>
    <property type="project" value="TreeGrafter"/>
</dbReference>
<keyword evidence="3" id="KW-0862">Zinc</keyword>
<gene>
    <name evidence="7" type="ORF">QBC38DRAFT_473362</name>
</gene>
<protein>
    <submittedName>
        <fullName evidence="7">Zf-DNL-domain-containing protein</fullName>
    </submittedName>
</protein>
<reference evidence="7" key="1">
    <citation type="journal article" date="2023" name="Mol. Phylogenet. Evol.">
        <title>Genome-scale phylogeny and comparative genomics of the fungal order Sordariales.</title>
        <authorList>
            <person name="Hensen N."/>
            <person name="Bonometti L."/>
            <person name="Westerberg I."/>
            <person name="Brannstrom I.O."/>
            <person name="Guillou S."/>
            <person name="Cros-Aarteil S."/>
            <person name="Calhoun S."/>
            <person name="Haridas S."/>
            <person name="Kuo A."/>
            <person name="Mondo S."/>
            <person name="Pangilinan J."/>
            <person name="Riley R."/>
            <person name="LaButti K."/>
            <person name="Andreopoulos B."/>
            <person name="Lipzen A."/>
            <person name="Chen C."/>
            <person name="Yan M."/>
            <person name="Daum C."/>
            <person name="Ng V."/>
            <person name="Clum A."/>
            <person name="Steindorff A."/>
            <person name="Ohm R.A."/>
            <person name="Martin F."/>
            <person name="Silar P."/>
            <person name="Natvig D.O."/>
            <person name="Lalanne C."/>
            <person name="Gautier V."/>
            <person name="Ament-Velasquez S.L."/>
            <person name="Kruys A."/>
            <person name="Hutchinson M.I."/>
            <person name="Powell A.J."/>
            <person name="Barry K."/>
            <person name="Miller A.N."/>
            <person name="Grigoriev I.V."/>
            <person name="Debuchy R."/>
            <person name="Gladieux P."/>
            <person name="Hiltunen Thoren M."/>
            <person name="Johannesson H."/>
        </authorList>
    </citation>
    <scope>NUCLEOTIDE SEQUENCE</scope>
    <source>
        <strain evidence="7">CBS 990.96</strain>
    </source>
</reference>
<evidence type="ECO:0000313" key="8">
    <source>
        <dbReference type="Proteomes" id="UP001301958"/>
    </source>
</evidence>
<keyword evidence="8" id="KW-1185">Reference proteome</keyword>
<dbReference type="InterPro" id="IPR024158">
    <property type="entry name" value="Mt_import_TIM15"/>
</dbReference>
<evidence type="ECO:0000313" key="7">
    <source>
        <dbReference type="EMBL" id="KAK4229173.1"/>
    </source>
</evidence>
<accession>A0AAN7H1I0</accession>
<dbReference type="PROSITE" id="PS51501">
    <property type="entry name" value="ZF_DNL"/>
    <property type="match status" value="1"/>
</dbReference>
<evidence type="ECO:0000256" key="1">
    <source>
        <dbReference type="ARBA" id="ARBA00022723"/>
    </source>
</evidence>
<dbReference type="Pfam" id="PF05180">
    <property type="entry name" value="zf-DNL"/>
    <property type="match status" value="1"/>
</dbReference>
<organism evidence="7 8">
    <name type="scientific">Podospora fimiseda</name>
    <dbReference type="NCBI Taxonomy" id="252190"/>
    <lineage>
        <taxon>Eukaryota</taxon>
        <taxon>Fungi</taxon>
        <taxon>Dikarya</taxon>
        <taxon>Ascomycota</taxon>
        <taxon>Pezizomycotina</taxon>
        <taxon>Sordariomycetes</taxon>
        <taxon>Sordariomycetidae</taxon>
        <taxon>Sordariales</taxon>
        <taxon>Podosporaceae</taxon>
        <taxon>Podospora</taxon>
    </lineage>
</organism>
<dbReference type="GO" id="GO:0030150">
    <property type="term" value="P:protein import into mitochondrial matrix"/>
    <property type="evidence" value="ECO:0007669"/>
    <property type="project" value="TreeGrafter"/>
</dbReference>
<evidence type="ECO:0000256" key="2">
    <source>
        <dbReference type="ARBA" id="ARBA00022771"/>
    </source>
</evidence>
<proteinExistence type="predicted"/>
<reference evidence="7" key="2">
    <citation type="submission" date="2023-05" db="EMBL/GenBank/DDBJ databases">
        <authorList>
            <consortium name="Lawrence Berkeley National Laboratory"/>
            <person name="Steindorff A."/>
            <person name="Hensen N."/>
            <person name="Bonometti L."/>
            <person name="Westerberg I."/>
            <person name="Brannstrom I.O."/>
            <person name="Guillou S."/>
            <person name="Cros-Aarteil S."/>
            <person name="Calhoun S."/>
            <person name="Haridas S."/>
            <person name="Kuo A."/>
            <person name="Mondo S."/>
            <person name="Pangilinan J."/>
            <person name="Riley R."/>
            <person name="Labutti K."/>
            <person name="Andreopoulos B."/>
            <person name="Lipzen A."/>
            <person name="Chen C."/>
            <person name="Yanf M."/>
            <person name="Daum C."/>
            <person name="Ng V."/>
            <person name="Clum A."/>
            <person name="Ohm R."/>
            <person name="Martin F."/>
            <person name="Silar P."/>
            <person name="Natvig D."/>
            <person name="Lalanne C."/>
            <person name="Gautier V."/>
            <person name="Ament-Velasquez S.L."/>
            <person name="Kruys A."/>
            <person name="Hutchinson M.I."/>
            <person name="Powell A.J."/>
            <person name="Barry K."/>
            <person name="Miller A.N."/>
            <person name="Grigoriev I.V."/>
            <person name="Debuchy R."/>
            <person name="Gladieux P."/>
            <person name="Thoren M.H."/>
            <person name="Johannesson H."/>
        </authorList>
    </citation>
    <scope>NUCLEOTIDE SEQUENCE</scope>
    <source>
        <strain evidence="7">CBS 990.96</strain>
    </source>
</reference>